<dbReference type="PANTHER" id="PTHR30250:SF10">
    <property type="entry name" value="LIPOPOLYSACCHARIDE BIOSYNTHESIS PROTEIN WZXC"/>
    <property type="match status" value="1"/>
</dbReference>
<comment type="subcellular location">
    <subcellularLocation>
        <location evidence="1">Cell membrane</location>
        <topology evidence="1">Multi-pass membrane protein</topology>
    </subcellularLocation>
</comment>
<feature type="transmembrane region" description="Helical" evidence="7">
    <location>
        <begin position="163"/>
        <end position="181"/>
    </location>
</feature>
<feature type="transmembrane region" description="Helical" evidence="7">
    <location>
        <begin position="400"/>
        <end position="418"/>
    </location>
</feature>
<dbReference type="KEGG" id="pne:Pnec_0346"/>
<protein>
    <recommendedName>
        <fullName evidence="9">Polysaccharide biosynthesis protein</fullName>
    </recommendedName>
</protein>
<keyword evidence="5 7" id="KW-1133">Transmembrane helix</keyword>
<feature type="transmembrane region" description="Helical" evidence="7">
    <location>
        <begin position="236"/>
        <end position="258"/>
    </location>
</feature>
<comment type="similarity">
    <text evidence="2">Belongs to the polysaccharide synthase family.</text>
</comment>
<feature type="transmembrane region" description="Helical" evidence="7">
    <location>
        <begin position="270"/>
        <end position="291"/>
    </location>
</feature>
<dbReference type="STRING" id="452638.Pnec_0346"/>
<sequence>MRLSPSHVIALQKGIQAGTGLITALLITIFLTPEEQGYFYTMGSLLSSYTLLDLGLSSLLVQICAKNFSKLHWTNHNGIAPIGEPRLLFLDLIKKSMRWYFYAGITSLLLIPIGIIYFSYSHIGQEIAWLGPWVIITLSLTISMPTIGLMAILEGSHRITEAYSIRSCQYVIGAFLAWILLYTGYGLYALAMPPLATFLLVTLWVQGKYRTLITEVINVGDQFKWKLEVKPLHRKVALTWFSNYLFLHTPTPIIFYFLGSVKAGQFGLSMTIANVLASIGTSKVAAIIPRFSHLVEEGSQIEADTLFMKNFWQSMLICTCGAVIISACTYILASNHIVSRLLPWNELGILMFSLVGFHSSNLMAAYFRAYGEEPMAKVNIYMMLGVLFTAGHLIKQGIFLGAMYILVGGVCFLLIKNLQYRLKVIS</sequence>
<dbReference type="HOGENOM" id="CLU_048074_0_0_4"/>
<feature type="transmembrane region" description="Helical" evidence="7">
    <location>
        <begin position="99"/>
        <end position="118"/>
    </location>
</feature>
<gene>
    <name evidence="8" type="ordered locus">Pnec_0346</name>
</gene>
<dbReference type="OrthoDB" id="8562875at2"/>
<evidence type="ECO:0000256" key="1">
    <source>
        <dbReference type="ARBA" id="ARBA00004651"/>
    </source>
</evidence>
<dbReference type="EMBL" id="CP001010">
    <property type="protein sequence ID" value="ACB43638.1"/>
    <property type="molecule type" value="Genomic_DNA"/>
</dbReference>
<feature type="transmembrane region" description="Helical" evidence="7">
    <location>
        <begin position="130"/>
        <end position="151"/>
    </location>
</feature>
<evidence type="ECO:0000256" key="7">
    <source>
        <dbReference type="SAM" id="Phobius"/>
    </source>
</evidence>
<evidence type="ECO:0000256" key="3">
    <source>
        <dbReference type="ARBA" id="ARBA00022475"/>
    </source>
</evidence>
<proteinExistence type="inferred from homology"/>
<keyword evidence="6 7" id="KW-0472">Membrane</keyword>
<feature type="transmembrane region" description="Helical" evidence="7">
    <location>
        <begin position="347"/>
        <end position="366"/>
    </location>
</feature>
<dbReference type="InterPro" id="IPR050833">
    <property type="entry name" value="Poly_Biosynth_Transport"/>
</dbReference>
<evidence type="ECO:0000256" key="6">
    <source>
        <dbReference type="ARBA" id="ARBA00023136"/>
    </source>
</evidence>
<dbReference type="eggNOG" id="COG2244">
    <property type="taxonomic scope" value="Bacteria"/>
</dbReference>
<feature type="transmembrane region" description="Helical" evidence="7">
    <location>
        <begin position="14"/>
        <end position="32"/>
    </location>
</feature>
<reference evidence="8" key="1">
    <citation type="submission" date="2008-03" db="EMBL/GenBank/DDBJ databases">
        <title>Complete sequence of Polynucleobacter necessarius STIR1.</title>
        <authorList>
            <consortium name="US DOE Joint Genome Institute"/>
            <person name="Copeland A."/>
            <person name="Lucas S."/>
            <person name="Lapidus A."/>
            <person name="Barry K."/>
            <person name="Detter J.C."/>
            <person name="Glavina del Rio T."/>
            <person name="Hammon N."/>
            <person name="Israni S."/>
            <person name="Dalin E."/>
            <person name="Tice H."/>
            <person name="Pitluck S."/>
            <person name="Chain P."/>
            <person name="Malfatti S."/>
            <person name="Shin M."/>
            <person name="Vergez L."/>
            <person name="Schmutz J."/>
            <person name="Larimer F."/>
            <person name="Land M."/>
            <person name="Hauser L."/>
            <person name="Kyrpides N."/>
            <person name="Kim E."/>
            <person name="Hahn M."/>
            <person name="Richardson P."/>
        </authorList>
    </citation>
    <scope>NUCLEOTIDE SEQUENCE [LARGE SCALE GENOMIC DNA]</scope>
    <source>
        <strain evidence="8">STIR1</strain>
    </source>
</reference>
<keyword evidence="4 7" id="KW-0812">Transmembrane</keyword>
<dbReference type="GO" id="GO:0005886">
    <property type="term" value="C:plasma membrane"/>
    <property type="evidence" value="ECO:0007669"/>
    <property type="project" value="UniProtKB-SubCell"/>
</dbReference>
<accession>B1XTG1</accession>
<keyword evidence="3" id="KW-1003">Cell membrane</keyword>
<evidence type="ECO:0000256" key="2">
    <source>
        <dbReference type="ARBA" id="ARBA00007430"/>
    </source>
</evidence>
<evidence type="ECO:0000256" key="5">
    <source>
        <dbReference type="ARBA" id="ARBA00022989"/>
    </source>
</evidence>
<feature type="transmembrane region" description="Helical" evidence="7">
    <location>
        <begin position="311"/>
        <end position="332"/>
    </location>
</feature>
<evidence type="ECO:0000256" key="4">
    <source>
        <dbReference type="ARBA" id="ARBA00022692"/>
    </source>
</evidence>
<dbReference type="PANTHER" id="PTHR30250">
    <property type="entry name" value="PST FAMILY PREDICTED COLANIC ACID TRANSPORTER"/>
    <property type="match status" value="1"/>
</dbReference>
<evidence type="ECO:0008006" key="9">
    <source>
        <dbReference type="Google" id="ProtNLM"/>
    </source>
</evidence>
<dbReference type="AlphaFoldDB" id="B1XTG1"/>
<feature type="transmembrane region" description="Helical" evidence="7">
    <location>
        <begin position="38"/>
        <end position="61"/>
    </location>
</feature>
<evidence type="ECO:0000313" key="8">
    <source>
        <dbReference type="EMBL" id="ACB43638.1"/>
    </source>
</evidence>
<name>B1XTG1_POLNS</name>
<organism evidence="8">
    <name type="scientific">Polynucleobacter necessarius subsp. necessarius (strain STIR1)</name>
    <dbReference type="NCBI Taxonomy" id="452638"/>
    <lineage>
        <taxon>Bacteria</taxon>
        <taxon>Pseudomonadati</taxon>
        <taxon>Pseudomonadota</taxon>
        <taxon>Betaproteobacteria</taxon>
        <taxon>Burkholderiales</taxon>
        <taxon>Burkholderiaceae</taxon>
        <taxon>Polynucleobacter</taxon>
    </lineage>
</organism>